<evidence type="ECO:0000313" key="4">
    <source>
        <dbReference type="Proteomes" id="UP000549911"/>
    </source>
</evidence>
<dbReference type="SUPFAM" id="SSF52540">
    <property type="entry name" value="P-loop containing nucleoside triphosphate hydrolases"/>
    <property type="match status" value="1"/>
</dbReference>
<dbReference type="Pfam" id="PF13401">
    <property type="entry name" value="AAA_22"/>
    <property type="match status" value="1"/>
</dbReference>
<organism evidence="3 4">
    <name type="scientific">Nocardioides cavernae</name>
    <dbReference type="NCBI Taxonomy" id="1921566"/>
    <lineage>
        <taxon>Bacteria</taxon>
        <taxon>Bacillati</taxon>
        <taxon>Actinomycetota</taxon>
        <taxon>Actinomycetes</taxon>
        <taxon>Propionibacteriales</taxon>
        <taxon>Nocardioidaceae</taxon>
        <taxon>Nocardioides</taxon>
    </lineage>
</organism>
<dbReference type="PANTHER" id="PTHR35894">
    <property type="entry name" value="GENERAL SECRETION PATHWAY PROTEIN A-RELATED"/>
    <property type="match status" value="1"/>
</dbReference>
<feature type="compositionally biased region" description="Polar residues" evidence="1">
    <location>
        <begin position="1"/>
        <end position="10"/>
    </location>
</feature>
<dbReference type="Gene3D" id="3.40.50.300">
    <property type="entry name" value="P-loop containing nucleotide triphosphate hydrolases"/>
    <property type="match status" value="1"/>
</dbReference>
<dbReference type="EMBL" id="JACCBW010000001">
    <property type="protein sequence ID" value="NYE35659.1"/>
    <property type="molecule type" value="Genomic_DNA"/>
</dbReference>
<evidence type="ECO:0000259" key="2">
    <source>
        <dbReference type="SMART" id="SM00382"/>
    </source>
</evidence>
<dbReference type="PANTHER" id="PTHR35894:SF5">
    <property type="entry name" value="MU-LIKE PROPHAGE FLUMU DNA TRANSPOSITION PROTEIN B"/>
    <property type="match status" value="1"/>
</dbReference>
<sequence length="269" mass="29710">MTSNRTANTDPDNDPQPLNLGLETDLADTPYFREGVLKARGVMSTNGILAVDGVPGTGKTTCARYVAQTSSRPAALVRMSSDPKPLELLRRTHLAITGIHAGKRDTRFDLQQDLLPVLDQWNGVLIVDEMQNSKVNAMQELTWLYEESDHSFGLVVVGTGVLDAVMQYPQLETRIMGEHTFQPLRGTDLITAVRGLDLRFADAPTTVLAEHNEAKCAGLLRRWVQTVRWLNTFEITETVTEDVLADVRAMLPTARTPKNKRNEASEAAA</sequence>
<accession>A0A7Y9H0C9</accession>
<dbReference type="SMART" id="SM00382">
    <property type="entry name" value="AAA"/>
    <property type="match status" value="1"/>
</dbReference>
<reference evidence="3 4" key="1">
    <citation type="submission" date="2020-07" db="EMBL/GenBank/DDBJ databases">
        <authorList>
            <person name="Partida-Martinez L."/>
            <person name="Huntemann M."/>
            <person name="Clum A."/>
            <person name="Wang J."/>
            <person name="Palaniappan K."/>
            <person name="Ritter S."/>
            <person name="Chen I.-M."/>
            <person name="Stamatis D."/>
            <person name="Reddy T."/>
            <person name="O'Malley R."/>
            <person name="Daum C."/>
            <person name="Shapiro N."/>
            <person name="Ivanova N."/>
            <person name="Kyrpides N."/>
            <person name="Woyke T."/>
        </authorList>
    </citation>
    <scope>NUCLEOTIDE SEQUENCE [LARGE SCALE GENOMIC DNA]</scope>
    <source>
        <strain evidence="3 4">AT2.17</strain>
    </source>
</reference>
<dbReference type="RefSeq" id="WP_179618283.1">
    <property type="nucleotide sequence ID" value="NZ_JACCBW010000001.1"/>
</dbReference>
<keyword evidence="4" id="KW-1185">Reference proteome</keyword>
<dbReference type="InterPro" id="IPR052026">
    <property type="entry name" value="ExeA_AAA_ATPase_DNA-bind"/>
</dbReference>
<dbReference type="InterPro" id="IPR027417">
    <property type="entry name" value="P-loop_NTPase"/>
</dbReference>
<reference evidence="3 4" key="2">
    <citation type="submission" date="2020-08" db="EMBL/GenBank/DDBJ databases">
        <title>The Agave Microbiome: Exploring the role of microbial communities in plant adaptations to desert environments.</title>
        <authorList>
            <person name="Partida-Martinez L.P."/>
        </authorList>
    </citation>
    <scope>NUCLEOTIDE SEQUENCE [LARGE SCALE GENOMIC DNA]</scope>
    <source>
        <strain evidence="3 4">AT2.17</strain>
    </source>
</reference>
<evidence type="ECO:0000256" key="1">
    <source>
        <dbReference type="SAM" id="MobiDB-lite"/>
    </source>
</evidence>
<dbReference type="AlphaFoldDB" id="A0A7Y9H0C9"/>
<dbReference type="Proteomes" id="UP000549911">
    <property type="component" value="Unassembled WGS sequence"/>
</dbReference>
<dbReference type="InterPro" id="IPR049945">
    <property type="entry name" value="AAA_22"/>
</dbReference>
<dbReference type="InterPro" id="IPR003593">
    <property type="entry name" value="AAA+_ATPase"/>
</dbReference>
<proteinExistence type="predicted"/>
<protein>
    <recommendedName>
        <fullName evidence="2">AAA+ ATPase domain-containing protein</fullName>
    </recommendedName>
</protein>
<gene>
    <name evidence="3" type="ORF">F4692_000763</name>
</gene>
<evidence type="ECO:0000313" key="3">
    <source>
        <dbReference type="EMBL" id="NYE35659.1"/>
    </source>
</evidence>
<dbReference type="GO" id="GO:0016887">
    <property type="term" value="F:ATP hydrolysis activity"/>
    <property type="evidence" value="ECO:0007669"/>
    <property type="project" value="InterPro"/>
</dbReference>
<feature type="domain" description="AAA+ ATPase" evidence="2">
    <location>
        <begin position="45"/>
        <end position="234"/>
    </location>
</feature>
<name>A0A7Y9H0C9_9ACTN</name>
<comment type="caution">
    <text evidence="3">The sequence shown here is derived from an EMBL/GenBank/DDBJ whole genome shotgun (WGS) entry which is preliminary data.</text>
</comment>
<feature type="region of interest" description="Disordered" evidence="1">
    <location>
        <begin position="1"/>
        <end position="24"/>
    </location>
</feature>